<feature type="binding site" evidence="7 8">
    <location>
        <position position="14"/>
    </location>
    <ligand>
        <name>S-adenosyl-L-methionine</name>
        <dbReference type="ChEBI" id="CHEBI:59789"/>
    </ligand>
</feature>
<proteinExistence type="inferred from homology"/>
<dbReference type="EMBL" id="LR215050">
    <property type="protein sequence ID" value="VEU83021.1"/>
    <property type="molecule type" value="Genomic_DNA"/>
</dbReference>
<comment type="function">
    <text evidence="7">Specifically dimethylates two adjacent adenosines (A1518 and A1519) in the loop of a conserved hairpin near the 3'-end of 16S rRNA in the 30S particle. May play a critical role in biogenesis of 30S subunits.</text>
</comment>
<dbReference type="Gene3D" id="3.40.50.150">
    <property type="entry name" value="Vaccinia Virus protein VP39"/>
    <property type="match status" value="1"/>
</dbReference>
<reference evidence="10 11" key="1">
    <citation type="submission" date="2019-01" db="EMBL/GenBank/DDBJ databases">
        <authorList>
            <consortium name="Pathogen Informatics"/>
        </authorList>
    </citation>
    <scope>NUCLEOTIDE SEQUENCE [LARGE SCALE GENOMIC DNA]</scope>
    <source>
        <strain evidence="10 11">NCTC10172</strain>
    </source>
</reference>
<keyword evidence="4 7" id="KW-0808">Transferase</keyword>
<gene>
    <name evidence="7 10" type="primary">ksgA</name>
    <name evidence="7" type="synonym">rsmA</name>
    <name evidence="10" type="ORF">NCTC10172_01068</name>
</gene>
<dbReference type="GO" id="GO:0052908">
    <property type="term" value="F:16S rRNA (adenine(1518)-N(6)/adenine(1519)-N(6))-dimethyltransferase activity"/>
    <property type="evidence" value="ECO:0007669"/>
    <property type="project" value="UniProtKB-EC"/>
</dbReference>
<feature type="binding site" evidence="7 8">
    <location>
        <position position="38"/>
    </location>
    <ligand>
        <name>S-adenosyl-L-methionine</name>
        <dbReference type="ChEBI" id="CHEBI:59789"/>
    </ligand>
</feature>
<sequence>MEHQAKKKFGQNFLTDTNLLKKIVDSANIKDKNVLEIGPGLGALTQFLTVQSKKYLAYEIDLSLVDTLKKFESEKAQFIFKDFMEDDVTKTLLNYFQNEEVHLVGNLPYYITTPIIFEFLKYDHLKTATIMVQKEVGDRIISDRNLKTYNGFSAILQYYTKVSRVVNVNRKMFNPVPKVDSMVVKLEKIDRRLPKEQEILYEKIVKSAFMHKRKTMVNNLSETFNIPKIELQQFLNKLGFKETARAEELSVEDFILITKSFNY</sequence>
<dbReference type="InterPro" id="IPR020598">
    <property type="entry name" value="rRNA_Ade_methylase_Trfase_N"/>
</dbReference>
<dbReference type="Pfam" id="PF00398">
    <property type="entry name" value="RrnaAD"/>
    <property type="match status" value="1"/>
</dbReference>
<name>A0A449BKM5_9MOLU</name>
<keyword evidence="5 7" id="KW-0949">S-adenosyl-L-methionine</keyword>
<protein>
    <recommendedName>
        <fullName evidence="7">Ribosomal RNA small subunit methyltransferase A</fullName>
        <ecNumber evidence="7">2.1.1.182</ecNumber>
    </recommendedName>
    <alternativeName>
        <fullName evidence="7">16S rRNA (adenine(1518)-N(6)/adenine(1519)-N(6))-dimethyltransferase</fullName>
    </alternativeName>
    <alternativeName>
        <fullName evidence="7">16S rRNA dimethyladenosine transferase</fullName>
    </alternativeName>
    <alternativeName>
        <fullName evidence="7">16S rRNA dimethylase</fullName>
    </alternativeName>
    <alternativeName>
        <fullName evidence="7">S-adenosylmethionine-6-N', N'-adenosyl(rRNA) dimethyltransferase</fullName>
    </alternativeName>
</protein>
<evidence type="ECO:0000256" key="3">
    <source>
        <dbReference type="ARBA" id="ARBA00022603"/>
    </source>
</evidence>
<dbReference type="KEGG" id="ahk:NCTC10172_01068"/>
<keyword evidence="3 7" id="KW-0489">Methyltransferase</keyword>
<dbReference type="EC" id="2.1.1.182" evidence="7"/>
<evidence type="ECO:0000256" key="1">
    <source>
        <dbReference type="ARBA" id="ARBA00022490"/>
    </source>
</evidence>
<evidence type="ECO:0000256" key="8">
    <source>
        <dbReference type="PROSITE-ProRule" id="PRU01026"/>
    </source>
</evidence>
<dbReference type="InterPro" id="IPR023165">
    <property type="entry name" value="rRNA_Ade_diMease-like_C"/>
</dbReference>
<dbReference type="PANTHER" id="PTHR11727">
    <property type="entry name" value="DIMETHYLADENOSINE TRANSFERASE"/>
    <property type="match status" value="1"/>
</dbReference>
<comment type="catalytic activity">
    <reaction evidence="7">
        <text>adenosine(1518)/adenosine(1519) in 16S rRNA + 4 S-adenosyl-L-methionine = N(6)-dimethyladenosine(1518)/N(6)-dimethyladenosine(1519) in 16S rRNA + 4 S-adenosyl-L-homocysteine + 4 H(+)</text>
        <dbReference type="Rhea" id="RHEA:19609"/>
        <dbReference type="Rhea" id="RHEA-COMP:10232"/>
        <dbReference type="Rhea" id="RHEA-COMP:10233"/>
        <dbReference type="ChEBI" id="CHEBI:15378"/>
        <dbReference type="ChEBI" id="CHEBI:57856"/>
        <dbReference type="ChEBI" id="CHEBI:59789"/>
        <dbReference type="ChEBI" id="CHEBI:74411"/>
        <dbReference type="ChEBI" id="CHEBI:74493"/>
        <dbReference type="EC" id="2.1.1.182"/>
    </reaction>
</comment>
<feature type="binding site" evidence="7 8">
    <location>
        <position position="59"/>
    </location>
    <ligand>
        <name>S-adenosyl-L-methionine</name>
        <dbReference type="ChEBI" id="CHEBI:59789"/>
    </ligand>
</feature>
<dbReference type="STRING" id="1408416.GCA_000702765_01202"/>
<dbReference type="AlphaFoldDB" id="A0A449BKM5"/>
<dbReference type="GO" id="GO:0005829">
    <property type="term" value="C:cytosol"/>
    <property type="evidence" value="ECO:0007669"/>
    <property type="project" value="TreeGrafter"/>
</dbReference>
<comment type="subcellular location">
    <subcellularLocation>
        <location evidence="7">Cytoplasm</location>
    </subcellularLocation>
</comment>
<dbReference type="Proteomes" id="UP000290909">
    <property type="component" value="Chromosome"/>
</dbReference>
<evidence type="ECO:0000313" key="10">
    <source>
        <dbReference type="EMBL" id="VEU83021.1"/>
    </source>
</evidence>
<evidence type="ECO:0000256" key="6">
    <source>
        <dbReference type="ARBA" id="ARBA00022884"/>
    </source>
</evidence>
<evidence type="ECO:0000256" key="7">
    <source>
        <dbReference type="HAMAP-Rule" id="MF_00607"/>
    </source>
</evidence>
<dbReference type="PANTHER" id="PTHR11727:SF7">
    <property type="entry name" value="DIMETHYLADENOSINE TRANSFERASE-RELATED"/>
    <property type="match status" value="1"/>
</dbReference>
<dbReference type="InterPro" id="IPR011530">
    <property type="entry name" value="rRNA_adenine_dimethylase"/>
</dbReference>
<evidence type="ECO:0000256" key="5">
    <source>
        <dbReference type="ARBA" id="ARBA00022691"/>
    </source>
</evidence>
<organism evidence="10 11">
    <name type="scientific">Acholeplasma hippikon</name>
    <dbReference type="NCBI Taxonomy" id="264636"/>
    <lineage>
        <taxon>Bacteria</taxon>
        <taxon>Bacillati</taxon>
        <taxon>Mycoplasmatota</taxon>
        <taxon>Mollicutes</taxon>
        <taxon>Acholeplasmatales</taxon>
        <taxon>Acholeplasmataceae</taxon>
        <taxon>Acholeplasma</taxon>
    </lineage>
</organism>
<dbReference type="InterPro" id="IPR020596">
    <property type="entry name" value="rRNA_Ade_Mease_Trfase_CS"/>
</dbReference>
<dbReference type="HAMAP" id="MF_00607">
    <property type="entry name" value="16SrRNA_methyltr_A"/>
    <property type="match status" value="1"/>
</dbReference>
<evidence type="ECO:0000259" key="9">
    <source>
        <dbReference type="SMART" id="SM00650"/>
    </source>
</evidence>
<dbReference type="InterPro" id="IPR029063">
    <property type="entry name" value="SAM-dependent_MTases_sf"/>
</dbReference>
<keyword evidence="11" id="KW-1185">Reference proteome</keyword>
<dbReference type="PROSITE" id="PS01131">
    <property type="entry name" value="RRNA_A_DIMETH"/>
    <property type="match status" value="1"/>
</dbReference>
<dbReference type="PROSITE" id="PS51689">
    <property type="entry name" value="SAM_RNA_A_N6_MT"/>
    <property type="match status" value="1"/>
</dbReference>
<accession>A0A449BKM5</accession>
<evidence type="ECO:0000313" key="11">
    <source>
        <dbReference type="Proteomes" id="UP000290909"/>
    </source>
</evidence>
<dbReference type="Gene3D" id="1.10.8.100">
    <property type="entry name" value="Ribosomal RNA adenine dimethylase-like, domain 2"/>
    <property type="match status" value="1"/>
</dbReference>
<keyword evidence="6 7" id="KW-0694">RNA-binding</keyword>
<feature type="binding site" evidence="7 8">
    <location>
        <position position="106"/>
    </location>
    <ligand>
        <name>S-adenosyl-L-methionine</name>
        <dbReference type="ChEBI" id="CHEBI:59789"/>
    </ligand>
</feature>
<dbReference type="GO" id="GO:0003723">
    <property type="term" value="F:RNA binding"/>
    <property type="evidence" value="ECO:0007669"/>
    <property type="project" value="UniProtKB-UniRule"/>
</dbReference>
<dbReference type="InterPro" id="IPR001737">
    <property type="entry name" value="KsgA/Erm"/>
</dbReference>
<dbReference type="NCBIfam" id="TIGR00755">
    <property type="entry name" value="ksgA"/>
    <property type="match status" value="1"/>
</dbReference>
<evidence type="ECO:0000256" key="2">
    <source>
        <dbReference type="ARBA" id="ARBA00022552"/>
    </source>
</evidence>
<feature type="binding site" evidence="7 8">
    <location>
        <position position="12"/>
    </location>
    <ligand>
        <name>S-adenosyl-L-methionine</name>
        <dbReference type="ChEBI" id="CHEBI:59789"/>
    </ligand>
</feature>
<dbReference type="RefSeq" id="WP_035369885.1">
    <property type="nucleotide sequence ID" value="NZ_LR215050.1"/>
</dbReference>
<evidence type="ECO:0000256" key="4">
    <source>
        <dbReference type="ARBA" id="ARBA00022679"/>
    </source>
</evidence>
<feature type="domain" description="Ribosomal RNA adenine methylase transferase N-terminal" evidence="9">
    <location>
        <begin position="19"/>
        <end position="190"/>
    </location>
</feature>
<dbReference type="SUPFAM" id="SSF53335">
    <property type="entry name" value="S-adenosyl-L-methionine-dependent methyltransferases"/>
    <property type="match status" value="1"/>
</dbReference>
<keyword evidence="1 7" id="KW-0963">Cytoplasm</keyword>
<feature type="binding site" evidence="7 8">
    <location>
        <position position="82"/>
    </location>
    <ligand>
        <name>S-adenosyl-L-methionine</name>
        <dbReference type="ChEBI" id="CHEBI:59789"/>
    </ligand>
</feature>
<comment type="similarity">
    <text evidence="7">Belongs to the class I-like SAM-binding methyltransferase superfamily. rRNA adenine N(6)-methyltransferase family. RsmA subfamily.</text>
</comment>
<keyword evidence="2 7" id="KW-0698">rRNA processing</keyword>
<dbReference type="SMART" id="SM00650">
    <property type="entry name" value="rADc"/>
    <property type="match status" value="1"/>
</dbReference>